<evidence type="ECO:0000313" key="8">
    <source>
        <dbReference type="EMBL" id="SMG26555.1"/>
    </source>
</evidence>
<evidence type="ECO:0000259" key="7">
    <source>
        <dbReference type="PROSITE" id="PS50850"/>
    </source>
</evidence>
<dbReference type="InterPro" id="IPR036259">
    <property type="entry name" value="MFS_trans_sf"/>
</dbReference>
<dbReference type="RefSeq" id="WP_085481661.1">
    <property type="nucleotide sequence ID" value="NZ_FXAT01000002.1"/>
</dbReference>
<name>A0A1X7JET1_9BURK</name>
<protein>
    <submittedName>
        <fullName evidence="8">Sugar phosphate permease</fullName>
    </submittedName>
</protein>
<feature type="transmembrane region" description="Helical" evidence="6">
    <location>
        <begin position="187"/>
        <end position="209"/>
    </location>
</feature>
<evidence type="ECO:0000256" key="5">
    <source>
        <dbReference type="ARBA" id="ARBA00023136"/>
    </source>
</evidence>
<dbReference type="GO" id="GO:0022857">
    <property type="term" value="F:transmembrane transporter activity"/>
    <property type="evidence" value="ECO:0007669"/>
    <property type="project" value="InterPro"/>
</dbReference>
<dbReference type="SUPFAM" id="SSF103473">
    <property type="entry name" value="MFS general substrate transporter"/>
    <property type="match status" value="1"/>
</dbReference>
<feature type="transmembrane region" description="Helical" evidence="6">
    <location>
        <begin position="252"/>
        <end position="273"/>
    </location>
</feature>
<dbReference type="STRING" id="1515439.SAMN06265784_102540"/>
<feature type="domain" description="Major facilitator superfamily (MFS) profile" evidence="7">
    <location>
        <begin position="28"/>
        <end position="433"/>
    </location>
</feature>
<keyword evidence="9" id="KW-1185">Reference proteome</keyword>
<dbReference type="AlphaFoldDB" id="A0A1X7JET1"/>
<keyword evidence="3 6" id="KW-0812">Transmembrane</keyword>
<evidence type="ECO:0000256" key="1">
    <source>
        <dbReference type="ARBA" id="ARBA00004141"/>
    </source>
</evidence>
<keyword evidence="4 6" id="KW-1133">Transmembrane helix</keyword>
<sequence>MSHTYSIEETASRIRMADSVHKKVSWRLMPFLLLCYVMLYLDRINISFAQGPMQTDLGLSSTAYGIGITIFFAGYLPFEIPSNLLMRRFGARKTMARIMILWGVMSAAMMLVRNTGEFYLFRFLLGAFEAGFYPGLVLYLTYWYPPQRRARVLSFLVAATALAGLIGGPLSGWIISGLDQVKGLAGWRWMFLLQGLPTVLCGIAALWLLPDGPRTAAWLSRAEQDVVIAGLGHDVQGSTHTKFMREVLRPKVWVLCFAWFTLMCGAYVLSFWVPAIIRSFGVSGAFALGLWTGVPYGIGVIGMILVGYHSDLRFERRWHFAFCSLAGAAALAVTPALGGNVMLATLVLGLAVAMLFGGSPIFWAMGSSFFSSAAAPVGLALVNSVGLTAGLLAPLFVGWLKDRTGSFETGLHVIAALLVVGGVLIPVAIRKRDVN</sequence>
<comment type="subcellular location">
    <subcellularLocation>
        <location evidence="1">Membrane</location>
        <topology evidence="1">Multi-pass membrane protein</topology>
    </subcellularLocation>
</comment>
<feature type="transmembrane region" description="Helical" evidence="6">
    <location>
        <begin position="377"/>
        <end position="397"/>
    </location>
</feature>
<feature type="transmembrane region" description="Helical" evidence="6">
    <location>
        <begin position="94"/>
        <end position="112"/>
    </location>
</feature>
<dbReference type="EMBL" id="FXAT01000002">
    <property type="protein sequence ID" value="SMG26555.1"/>
    <property type="molecule type" value="Genomic_DNA"/>
</dbReference>
<evidence type="ECO:0000256" key="6">
    <source>
        <dbReference type="SAM" id="Phobius"/>
    </source>
</evidence>
<dbReference type="InterPro" id="IPR011701">
    <property type="entry name" value="MFS"/>
</dbReference>
<feature type="transmembrane region" description="Helical" evidence="6">
    <location>
        <begin position="61"/>
        <end position="82"/>
    </location>
</feature>
<dbReference type="Pfam" id="PF07690">
    <property type="entry name" value="MFS_1"/>
    <property type="match status" value="1"/>
</dbReference>
<feature type="transmembrane region" description="Helical" evidence="6">
    <location>
        <begin position="285"/>
        <end position="306"/>
    </location>
</feature>
<feature type="transmembrane region" description="Helical" evidence="6">
    <location>
        <begin position="24"/>
        <end position="41"/>
    </location>
</feature>
<keyword evidence="2" id="KW-0813">Transport</keyword>
<dbReference type="GO" id="GO:0016020">
    <property type="term" value="C:membrane"/>
    <property type="evidence" value="ECO:0007669"/>
    <property type="project" value="UniProtKB-SubCell"/>
</dbReference>
<reference evidence="9" key="1">
    <citation type="submission" date="2017-04" db="EMBL/GenBank/DDBJ databases">
        <authorList>
            <person name="Varghese N."/>
            <person name="Submissions S."/>
        </authorList>
    </citation>
    <scope>NUCLEOTIDE SEQUENCE [LARGE SCALE GENOMIC DNA]</scope>
    <source>
        <strain evidence="9">LMG 29540</strain>
    </source>
</reference>
<feature type="transmembrane region" description="Helical" evidence="6">
    <location>
        <begin position="409"/>
        <end position="429"/>
    </location>
</feature>
<dbReference type="FunFam" id="1.20.1250.20:FF:000018">
    <property type="entry name" value="MFS transporter permease"/>
    <property type="match status" value="1"/>
</dbReference>
<dbReference type="Gene3D" id="1.20.1250.20">
    <property type="entry name" value="MFS general substrate transporter like domains"/>
    <property type="match status" value="2"/>
</dbReference>
<evidence type="ECO:0000256" key="3">
    <source>
        <dbReference type="ARBA" id="ARBA00022692"/>
    </source>
</evidence>
<keyword evidence="5 6" id="KW-0472">Membrane</keyword>
<accession>A0A1X7JET1</accession>
<dbReference type="OrthoDB" id="5441967at2"/>
<dbReference type="PROSITE" id="PS50850">
    <property type="entry name" value="MFS"/>
    <property type="match status" value="1"/>
</dbReference>
<feature type="transmembrane region" description="Helical" evidence="6">
    <location>
        <begin position="152"/>
        <end position="175"/>
    </location>
</feature>
<dbReference type="PANTHER" id="PTHR43791:SF36">
    <property type="entry name" value="TRANSPORTER, PUTATIVE (AFU_ORTHOLOGUE AFUA_6G08340)-RELATED"/>
    <property type="match status" value="1"/>
</dbReference>
<dbReference type="Proteomes" id="UP000193228">
    <property type="component" value="Unassembled WGS sequence"/>
</dbReference>
<feature type="transmembrane region" description="Helical" evidence="6">
    <location>
        <begin position="318"/>
        <end position="337"/>
    </location>
</feature>
<dbReference type="InterPro" id="IPR020846">
    <property type="entry name" value="MFS_dom"/>
</dbReference>
<dbReference type="PANTHER" id="PTHR43791">
    <property type="entry name" value="PERMEASE-RELATED"/>
    <property type="match status" value="1"/>
</dbReference>
<organism evidence="8 9">
    <name type="scientific">Paraburkholderia susongensis</name>
    <dbReference type="NCBI Taxonomy" id="1515439"/>
    <lineage>
        <taxon>Bacteria</taxon>
        <taxon>Pseudomonadati</taxon>
        <taxon>Pseudomonadota</taxon>
        <taxon>Betaproteobacteria</taxon>
        <taxon>Burkholderiales</taxon>
        <taxon>Burkholderiaceae</taxon>
        <taxon>Paraburkholderia</taxon>
    </lineage>
</organism>
<gene>
    <name evidence="8" type="ORF">SAMN06265784_102540</name>
</gene>
<proteinExistence type="predicted"/>
<feature type="transmembrane region" description="Helical" evidence="6">
    <location>
        <begin position="343"/>
        <end position="365"/>
    </location>
</feature>
<evidence type="ECO:0000313" key="9">
    <source>
        <dbReference type="Proteomes" id="UP000193228"/>
    </source>
</evidence>
<dbReference type="CDD" id="cd17319">
    <property type="entry name" value="MFS_ExuT_GudP_like"/>
    <property type="match status" value="1"/>
</dbReference>
<evidence type="ECO:0000256" key="2">
    <source>
        <dbReference type="ARBA" id="ARBA00022448"/>
    </source>
</evidence>
<feature type="transmembrane region" description="Helical" evidence="6">
    <location>
        <begin position="118"/>
        <end position="140"/>
    </location>
</feature>
<evidence type="ECO:0000256" key="4">
    <source>
        <dbReference type="ARBA" id="ARBA00022989"/>
    </source>
</evidence>